<dbReference type="InterPro" id="IPR051695">
    <property type="entry name" value="Phosphoglycerate_Mutase"/>
</dbReference>
<evidence type="ECO:0000313" key="6">
    <source>
        <dbReference type="Proteomes" id="UP000225833"/>
    </source>
</evidence>
<dbReference type="NCBIfam" id="TIGR03162">
    <property type="entry name" value="ribazole_cobC"/>
    <property type="match status" value="1"/>
</dbReference>
<dbReference type="GO" id="GO:0043456">
    <property type="term" value="P:regulation of pentose-phosphate shunt"/>
    <property type="evidence" value="ECO:0007669"/>
    <property type="project" value="TreeGrafter"/>
</dbReference>
<dbReference type="PANTHER" id="PTHR46517:SF1">
    <property type="entry name" value="FRUCTOSE-2,6-BISPHOSPHATASE TIGAR"/>
    <property type="match status" value="1"/>
</dbReference>
<dbReference type="PANTHER" id="PTHR46517">
    <property type="entry name" value="FRUCTOSE-2,6-BISPHOSPHATASE TIGAR"/>
    <property type="match status" value="1"/>
</dbReference>
<evidence type="ECO:0000313" key="5">
    <source>
        <dbReference type="EMBL" id="PHM26134.1"/>
    </source>
</evidence>
<dbReference type="GO" id="GO:0004331">
    <property type="term" value="F:fructose-2,6-bisphosphate 2-phosphatase activity"/>
    <property type="evidence" value="ECO:0007669"/>
    <property type="project" value="TreeGrafter"/>
</dbReference>
<accession>A0A2D0IW85</accession>
<dbReference type="Pfam" id="PF00300">
    <property type="entry name" value="His_Phos_1"/>
    <property type="match status" value="1"/>
</dbReference>
<organism evidence="5 6">
    <name type="scientific">Xenorhabdus budapestensis</name>
    <dbReference type="NCBI Taxonomy" id="290110"/>
    <lineage>
        <taxon>Bacteria</taxon>
        <taxon>Pseudomonadati</taxon>
        <taxon>Pseudomonadota</taxon>
        <taxon>Gammaproteobacteria</taxon>
        <taxon>Enterobacterales</taxon>
        <taxon>Morganellaceae</taxon>
        <taxon>Xenorhabdus</taxon>
    </lineage>
</organism>
<comment type="caution">
    <text evidence="5">The sequence shown here is derived from an EMBL/GenBank/DDBJ whole genome shotgun (WGS) entry which is preliminary data.</text>
</comment>
<dbReference type="SMART" id="SM00855">
    <property type="entry name" value="PGAM"/>
    <property type="match status" value="1"/>
</dbReference>
<dbReference type="InterPro" id="IPR017578">
    <property type="entry name" value="Ribazole_CobC"/>
</dbReference>
<dbReference type="GO" id="GO:0005829">
    <property type="term" value="C:cytosol"/>
    <property type="evidence" value="ECO:0007669"/>
    <property type="project" value="TreeGrafter"/>
</dbReference>
<feature type="binding site" evidence="4">
    <location>
        <begin position="28"/>
        <end position="35"/>
    </location>
    <ligand>
        <name>substrate</name>
    </ligand>
</feature>
<feature type="active site" description="Tele-phosphohistidine intermediate" evidence="3">
    <location>
        <position position="29"/>
    </location>
</feature>
<sequence>MMLKVINVDGKRQNQQGENNQMRLFLVRHGQTQANIDGVFCGKTDLPLTEIGIQQGQQVADALKNITFQSIHCSEMQRAQQTAQIIAQSNISKLTIQSDHCLNELDFGAWELRHHTDIANEEPQAWLHWLADWQNGCPTGGEPFRHFSARVEKYTEELPAAISCSNTARKNQLIVAHQGVLGVMITKLLKLPITAMWSFHFQQGAYSVVNNYAGFATLQAFNARTECWPDKRKTVSCLWAASDKFPGKVPAGNEDGSDHNL</sequence>
<dbReference type="Gene3D" id="3.40.50.1240">
    <property type="entry name" value="Phosphoglycerate mutase-like"/>
    <property type="match status" value="1"/>
</dbReference>
<dbReference type="EMBL" id="NIBS01000016">
    <property type="protein sequence ID" value="PHM26134.1"/>
    <property type="molecule type" value="Genomic_DNA"/>
</dbReference>
<evidence type="ECO:0000256" key="4">
    <source>
        <dbReference type="PIRSR" id="PIRSR613078-2"/>
    </source>
</evidence>
<dbReference type="CDD" id="cd07067">
    <property type="entry name" value="HP_PGM_like"/>
    <property type="match status" value="1"/>
</dbReference>
<feature type="binding site" evidence="4">
    <location>
        <position position="78"/>
    </location>
    <ligand>
        <name>substrate</name>
    </ligand>
</feature>
<proteinExistence type="predicted"/>
<name>A0A2D0IW85_XENBU</name>
<keyword evidence="1" id="KW-0378">Hydrolase</keyword>
<dbReference type="InterPro" id="IPR013078">
    <property type="entry name" value="His_Pase_superF_clade-1"/>
</dbReference>
<dbReference type="GO" id="GO:0009236">
    <property type="term" value="P:cobalamin biosynthetic process"/>
    <property type="evidence" value="ECO:0007669"/>
    <property type="project" value="UniProtKB-UniRule"/>
</dbReference>
<feature type="active site" description="Proton donor/acceptor" evidence="3">
    <location>
        <position position="104"/>
    </location>
</feature>
<dbReference type="InterPro" id="IPR029033">
    <property type="entry name" value="His_PPase_superfam"/>
</dbReference>
<dbReference type="SUPFAM" id="SSF53254">
    <property type="entry name" value="Phosphoglycerate mutase-like"/>
    <property type="match status" value="1"/>
</dbReference>
<dbReference type="EC" id="3.1.3.73" evidence="2"/>
<dbReference type="AlphaFoldDB" id="A0A2D0IW85"/>
<evidence type="ECO:0000256" key="3">
    <source>
        <dbReference type="PIRSR" id="PIRSR613078-1"/>
    </source>
</evidence>
<gene>
    <name evidence="5" type="ORF">Xbud_02780</name>
</gene>
<evidence type="ECO:0000256" key="2">
    <source>
        <dbReference type="NCBIfam" id="TIGR03162"/>
    </source>
</evidence>
<protein>
    <recommendedName>
        <fullName evidence="2">Alpha-ribazole phosphatase</fullName>
        <ecNumber evidence="2">3.1.3.73</ecNumber>
    </recommendedName>
</protein>
<evidence type="ECO:0000256" key="1">
    <source>
        <dbReference type="ARBA" id="ARBA00022801"/>
    </source>
</evidence>
<reference evidence="5 6" key="1">
    <citation type="journal article" date="2017" name="Nat. Microbiol.">
        <title>Natural product diversity associated with the nematode symbionts Photorhabdus and Xenorhabdus.</title>
        <authorList>
            <person name="Tobias N.J."/>
            <person name="Wolff H."/>
            <person name="Djahanschiri B."/>
            <person name="Grundmann F."/>
            <person name="Kronenwerth M."/>
            <person name="Shi Y.M."/>
            <person name="Simonyi S."/>
            <person name="Grun P."/>
            <person name="Shapiro-Ilan D."/>
            <person name="Pidot S.J."/>
            <person name="Stinear T.P."/>
            <person name="Ebersberger I."/>
            <person name="Bode H.B."/>
        </authorList>
    </citation>
    <scope>NUCLEOTIDE SEQUENCE [LARGE SCALE GENOMIC DNA]</scope>
    <source>
        <strain evidence="5 6">DSM 16342</strain>
    </source>
</reference>
<dbReference type="PROSITE" id="PS00175">
    <property type="entry name" value="PG_MUTASE"/>
    <property type="match status" value="1"/>
</dbReference>
<dbReference type="GO" id="GO:0045820">
    <property type="term" value="P:negative regulation of glycolytic process"/>
    <property type="evidence" value="ECO:0007669"/>
    <property type="project" value="TreeGrafter"/>
</dbReference>
<dbReference type="InterPro" id="IPR001345">
    <property type="entry name" value="PG/BPGM_mutase_AS"/>
</dbReference>
<dbReference type="NCBIfam" id="NF011580">
    <property type="entry name" value="PRK15004.1"/>
    <property type="match status" value="1"/>
</dbReference>
<dbReference type="GO" id="GO:0043755">
    <property type="term" value="F:alpha-ribazole phosphatase activity"/>
    <property type="evidence" value="ECO:0007669"/>
    <property type="project" value="UniProtKB-UniRule"/>
</dbReference>
<dbReference type="Proteomes" id="UP000225833">
    <property type="component" value="Unassembled WGS sequence"/>
</dbReference>